<evidence type="ECO:0000313" key="2">
    <source>
        <dbReference type="EMBL" id="HIR94217.1"/>
    </source>
</evidence>
<accession>A0A9D1ELJ8</accession>
<dbReference type="PANTHER" id="PTHR12110:SF21">
    <property type="entry name" value="XYLOSE ISOMERASE-LIKE TIM BARREL DOMAIN-CONTAINING PROTEIN"/>
    <property type="match status" value="1"/>
</dbReference>
<keyword evidence="2" id="KW-0413">Isomerase</keyword>
<evidence type="ECO:0000313" key="3">
    <source>
        <dbReference type="Proteomes" id="UP000886841"/>
    </source>
</evidence>
<dbReference type="InterPro" id="IPR036237">
    <property type="entry name" value="Xyl_isomerase-like_sf"/>
</dbReference>
<comment type="caution">
    <text evidence="2">The sequence shown here is derived from an EMBL/GenBank/DDBJ whole genome shotgun (WGS) entry which is preliminary data.</text>
</comment>
<reference evidence="2" key="1">
    <citation type="submission" date="2020-10" db="EMBL/GenBank/DDBJ databases">
        <authorList>
            <person name="Gilroy R."/>
        </authorList>
    </citation>
    <scope>NUCLEOTIDE SEQUENCE</scope>
    <source>
        <strain evidence="2">ChiSxjej1B13-7041</strain>
    </source>
</reference>
<dbReference type="Gene3D" id="3.20.20.150">
    <property type="entry name" value="Divalent-metal-dependent TIM barrel enzymes"/>
    <property type="match status" value="1"/>
</dbReference>
<name>A0A9D1ELJ8_9FIRM</name>
<dbReference type="EMBL" id="DVHU01000111">
    <property type="protein sequence ID" value="HIR94217.1"/>
    <property type="molecule type" value="Genomic_DNA"/>
</dbReference>
<dbReference type="InterPro" id="IPR050312">
    <property type="entry name" value="IolE/XylAMocC-like"/>
</dbReference>
<reference evidence="2" key="2">
    <citation type="journal article" date="2021" name="PeerJ">
        <title>Extensive microbial diversity within the chicken gut microbiome revealed by metagenomics and culture.</title>
        <authorList>
            <person name="Gilroy R."/>
            <person name="Ravi A."/>
            <person name="Getino M."/>
            <person name="Pursley I."/>
            <person name="Horton D.L."/>
            <person name="Alikhan N.F."/>
            <person name="Baker D."/>
            <person name="Gharbi K."/>
            <person name="Hall N."/>
            <person name="Watson M."/>
            <person name="Adriaenssens E.M."/>
            <person name="Foster-Nyarko E."/>
            <person name="Jarju S."/>
            <person name="Secka A."/>
            <person name="Antonio M."/>
            <person name="Oren A."/>
            <person name="Chaudhuri R.R."/>
            <person name="La Ragione R."/>
            <person name="Hildebrand F."/>
            <person name="Pallen M.J."/>
        </authorList>
    </citation>
    <scope>NUCLEOTIDE SEQUENCE</scope>
    <source>
        <strain evidence="2">ChiSxjej1B13-7041</strain>
    </source>
</reference>
<protein>
    <submittedName>
        <fullName evidence="2">Sugar phosphate isomerase/epimerase</fullName>
    </submittedName>
</protein>
<dbReference type="SUPFAM" id="SSF51658">
    <property type="entry name" value="Xylose isomerase-like"/>
    <property type="match status" value="1"/>
</dbReference>
<dbReference type="GO" id="GO:0016853">
    <property type="term" value="F:isomerase activity"/>
    <property type="evidence" value="ECO:0007669"/>
    <property type="project" value="UniProtKB-KW"/>
</dbReference>
<dbReference type="Pfam" id="PF01261">
    <property type="entry name" value="AP_endonuc_2"/>
    <property type="match status" value="1"/>
</dbReference>
<evidence type="ECO:0000259" key="1">
    <source>
        <dbReference type="Pfam" id="PF01261"/>
    </source>
</evidence>
<feature type="domain" description="Xylose isomerase-like TIM barrel" evidence="1">
    <location>
        <begin position="24"/>
        <end position="307"/>
    </location>
</feature>
<dbReference type="AlphaFoldDB" id="A0A9D1ELJ8"/>
<organism evidence="2 3">
    <name type="scientific">Candidatus Egerieimonas intestinavium</name>
    <dbReference type="NCBI Taxonomy" id="2840777"/>
    <lineage>
        <taxon>Bacteria</taxon>
        <taxon>Bacillati</taxon>
        <taxon>Bacillota</taxon>
        <taxon>Clostridia</taxon>
        <taxon>Lachnospirales</taxon>
        <taxon>Lachnospiraceae</taxon>
        <taxon>Lachnospiraceae incertae sedis</taxon>
        <taxon>Candidatus Egerieimonas</taxon>
    </lineage>
</organism>
<dbReference type="Proteomes" id="UP000886841">
    <property type="component" value="Unassembled WGS sequence"/>
</dbReference>
<sequence length="320" mass="35767">MKLGVLTVPLSDMPLREALPYLRGLGVQTVELGAGGYTNPAHLRPEVLLKDKSEIRKLKQLLKENDMEISALSCHGNSVHPNREIAARADQVLRDTICLANELEVGVVNTFSGCPGDCESSERPNWVTCAWPGDYPEILKYQWEDKLLPYWEKAGGYAQEKGVKIAFEIHPGFCVYNTETMLRIHREIGPVLGANFDPSHLFWQGVDIPTALRALKGMIYNFHAKDCRIDPANTARTGVLDTKSFTDAAGRSWIFRTVGYGHDAAVWKDIISELRKIGYDGAVTIEHEDCLMSGREGLEKAVEFLKDILIYEEPGTAYWA</sequence>
<gene>
    <name evidence="2" type="ORF">IAB98_12440</name>
</gene>
<proteinExistence type="predicted"/>
<dbReference type="InterPro" id="IPR013022">
    <property type="entry name" value="Xyl_isomerase-like_TIM-brl"/>
</dbReference>
<dbReference type="PANTHER" id="PTHR12110">
    <property type="entry name" value="HYDROXYPYRUVATE ISOMERASE"/>
    <property type="match status" value="1"/>
</dbReference>